<feature type="transmembrane region" description="Helical" evidence="1">
    <location>
        <begin position="46"/>
        <end position="69"/>
    </location>
</feature>
<evidence type="ECO:0000313" key="2">
    <source>
        <dbReference type="EMBL" id="KAL2856805.1"/>
    </source>
</evidence>
<comment type="caution">
    <text evidence="2">The sequence shown here is derived from an EMBL/GenBank/DDBJ whole genome shotgun (WGS) entry which is preliminary data.</text>
</comment>
<evidence type="ECO:0000256" key="1">
    <source>
        <dbReference type="SAM" id="Phobius"/>
    </source>
</evidence>
<keyword evidence="3" id="KW-1185">Reference proteome</keyword>
<reference evidence="2 3" key="1">
    <citation type="submission" date="2024-07" db="EMBL/GenBank/DDBJ databases">
        <title>Section-level genome sequencing and comparative genomics of Aspergillus sections Usti and Cavernicolus.</title>
        <authorList>
            <consortium name="Lawrence Berkeley National Laboratory"/>
            <person name="Nybo J.L."/>
            <person name="Vesth T.C."/>
            <person name="Theobald S."/>
            <person name="Frisvad J.C."/>
            <person name="Larsen T.O."/>
            <person name="Kjaerboelling I."/>
            <person name="Rothschild-Mancinelli K."/>
            <person name="Lyhne E.K."/>
            <person name="Kogle M.E."/>
            <person name="Barry K."/>
            <person name="Clum A."/>
            <person name="Na H."/>
            <person name="Ledsgaard L."/>
            <person name="Lin J."/>
            <person name="Lipzen A."/>
            <person name="Kuo A."/>
            <person name="Riley R."/>
            <person name="Mondo S."/>
            <person name="LaButti K."/>
            <person name="Haridas S."/>
            <person name="Pangalinan J."/>
            <person name="Salamov A.A."/>
            <person name="Simmons B.A."/>
            <person name="Magnuson J.K."/>
            <person name="Chen J."/>
            <person name="Drula E."/>
            <person name="Henrissat B."/>
            <person name="Wiebenga A."/>
            <person name="Lubbers R.J."/>
            <person name="Gomes A.C."/>
            <person name="Macurrencykelacurrency M.R."/>
            <person name="Stajich J."/>
            <person name="Grigoriev I.V."/>
            <person name="Mortensen U.H."/>
            <person name="De vries R.P."/>
            <person name="Baker S.E."/>
            <person name="Andersen M.R."/>
        </authorList>
    </citation>
    <scope>NUCLEOTIDE SEQUENCE [LARGE SCALE GENOMIC DNA]</scope>
    <source>
        <strain evidence="2 3">CBS 756.74</strain>
    </source>
</reference>
<dbReference type="RefSeq" id="XP_070902669.1">
    <property type="nucleotide sequence ID" value="XM_071039050.1"/>
</dbReference>
<evidence type="ECO:0000313" key="3">
    <source>
        <dbReference type="Proteomes" id="UP001610444"/>
    </source>
</evidence>
<organism evidence="2 3">
    <name type="scientific">Aspergillus pseudodeflectus</name>
    <dbReference type="NCBI Taxonomy" id="176178"/>
    <lineage>
        <taxon>Eukaryota</taxon>
        <taxon>Fungi</taxon>
        <taxon>Dikarya</taxon>
        <taxon>Ascomycota</taxon>
        <taxon>Pezizomycotina</taxon>
        <taxon>Eurotiomycetes</taxon>
        <taxon>Eurotiomycetidae</taxon>
        <taxon>Eurotiales</taxon>
        <taxon>Aspergillaceae</taxon>
        <taxon>Aspergillus</taxon>
        <taxon>Aspergillus subgen. Nidulantes</taxon>
    </lineage>
</organism>
<proteinExistence type="predicted"/>
<keyword evidence="1" id="KW-0812">Transmembrane</keyword>
<sequence length="205" mass="22065">MPLQQHIYLSLARYLSSNPLASSGLILLCSLPSFLLAAFHTQMYPFWLSALVITLPALEFPLIFALHPVALGRPAPTPTPASPPSAAQLALQAAVFFLLEAFSRAILLPSIVGVVARRERQLEHDQHNGHGHDHGDPGAEDGMTTATAIIMDYSTPRIALMVGIAVMGTPSRLMRPLGTLHPLSMTGWMIAHQNLAALVRCRGPA</sequence>
<protein>
    <submittedName>
        <fullName evidence="2">Uncharacterized protein</fullName>
    </submittedName>
</protein>
<feature type="transmembrane region" description="Helical" evidence="1">
    <location>
        <begin position="89"/>
        <end position="116"/>
    </location>
</feature>
<dbReference type="EMBL" id="JBFXLR010000007">
    <property type="protein sequence ID" value="KAL2856805.1"/>
    <property type="molecule type" value="Genomic_DNA"/>
</dbReference>
<keyword evidence="1" id="KW-1133">Transmembrane helix</keyword>
<name>A0ABR4KX04_9EURO</name>
<feature type="transmembrane region" description="Helical" evidence="1">
    <location>
        <begin position="20"/>
        <end position="39"/>
    </location>
</feature>
<accession>A0ABR4KX04</accession>
<gene>
    <name evidence="2" type="ORF">BJX68DRAFT_229500</name>
</gene>
<dbReference type="Proteomes" id="UP001610444">
    <property type="component" value="Unassembled WGS sequence"/>
</dbReference>
<keyword evidence="1" id="KW-0472">Membrane</keyword>
<dbReference type="GeneID" id="98154214"/>